<reference evidence="2 3" key="1">
    <citation type="journal article" date="2016" name="Environ. Microbiol.">
        <title>Genomic resolution of a cold subsurface aquifer community provides metabolic insights for novel microbes adapted to high CO concentrations.</title>
        <authorList>
            <person name="Probst A.J."/>
            <person name="Castelle C.J."/>
            <person name="Singh A."/>
            <person name="Brown C.T."/>
            <person name="Anantharaman K."/>
            <person name="Sharon I."/>
            <person name="Hug L.A."/>
            <person name="Burstein D."/>
            <person name="Emerson J.B."/>
            <person name="Thomas B.C."/>
            <person name="Banfield J.F."/>
        </authorList>
    </citation>
    <scope>NUCLEOTIDE SEQUENCE [LARGE SCALE GENOMIC DNA]</scope>
    <source>
        <strain evidence="2">CG1_02_37_22</strain>
    </source>
</reference>
<name>A0A1J4TNS8_9BACT</name>
<dbReference type="Gene3D" id="1.10.1200.10">
    <property type="entry name" value="ACP-like"/>
    <property type="match status" value="1"/>
</dbReference>
<dbReference type="STRING" id="1805209.AUJ73_05295"/>
<dbReference type="EMBL" id="MNUY01000084">
    <property type="protein sequence ID" value="OIO12635.1"/>
    <property type="molecule type" value="Genomic_DNA"/>
</dbReference>
<dbReference type="SUPFAM" id="SSF47336">
    <property type="entry name" value="ACP-like"/>
    <property type="match status" value="1"/>
</dbReference>
<comment type="caution">
    <text evidence="2">The sequence shown here is derived from an EMBL/GenBank/DDBJ whole genome shotgun (WGS) entry which is preliminary data.</text>
</comment>
<feature type="domain" description="Carrier" evidence="1">
    <location>
        <begin position="7"/>
        <end position="69"/>
    </location>
</feature>
<protein>
    <recommendedName>
        <fullName evidence="1">Carrier domain-containing protein</fullName>
    </recommendedName>
</protein>
<evidence type="ECO:0000259" key="1">
    <source>
        <dbReference type="Pfam" id="PF00550"/>
    </source>
</evidence>
<organism evidence="2 3">
    <name type="scientific">Candidatus Gottesmanbacteria bacterium CG1_02_37_22</name>
    <dbReference type="NCBI Taxonomy" id="1805209"/>
    <lineage>
        <taxon>Bacteria</taxon>
        <taxon>Candidatus Gottesmaniibacteriota</taxon>
    </lineage>
</organism>
<dbReference type="Proteomes" id="UP000183120">
    <property type="component" value="Unassembled WGS sequence"/>
</dbReference>
<dbReference type="Pfam" id="PF00550">
    <property type="entry name" value="PP-binding"/>
    <property type="match status" value="1"/>
</dbReference>
<sequence>MNNLGSIKNIISEQFGVSDNIIEPDAKLASDLNLTQLEIIDILTILSRKLKFALPDNIDIESIKSVSDIQNLIEENSEDL</sequence>
<dbReference type="InterPro" id="IPR036736">
    <property type="entry name" value="ACP-like_sf"/>
</dbReference>
<dbReference type="AlphaFoldDB" id="A0A1J4TNS8"/>
<evidence type="ECO:0000313" key="2">
    <source>
        <dbReference type="EMBL" id="OIO12635.1"/>
    </source>
</evidence>
<accession>A0A1J4TNS8</accession>
<gene>
    <name evidence="2" type="ORF">AUJ73_05295</name>
</gene>
<proteinExistence type="predicted"/>
<evidence type="ECO:0000313" key="3">
    <source>
        <dbReference type="Proteomes" id="UP000183120"/>
    </source>
</evidence>
<dbReference type="InterPro" id="IPR009081">
    <property type="entry name" value="PP-bd_ACP"/>
</dbReference>